<reference evidence="8" key="1">
    <citation type="journal article" date="2023" name="PhytoFront">
        <title>Draft Genome Resources of Seven Strains of Tilletia horrida, Causal Agent of Kernel Smut of Rice.</title>
        <authorList>
            <person name="Khanal S."/>
            <person name="Antony Babu S."/>
            <person name="Zhou X.G."/>
        </authorList>
    </citation>
    <scope>NUCLEOTIDE SEQUENCE</scope>
    <source>
        <strain evidence="8">TX6</strain>
    </source>
</reference>
<feature type="region of interest" description="Disordered" evidence="5">
    <location>
        <begin position="1"/>
        <end position="104"/>
    </location>
</feature>
<dbReference type="InterPro" id="IPR001138">
    <property type="entry name" value="Zn2Cys6_DnaBD"/>
</dbReference>
<keyword evidence="2 6" id="KW-0812">Transmembrane</keyword>
<feature type="compositionally biased region" description="Low complexity" evidence="5">
    <location>
        <begin position="472"/>
        <end position="485"/>
    </location>
</feature>
<organism evidence="8 9">
    <name type="scientific">Tilletia horrida</name>
    <dbReference type="NCBI Taxonomy" id="155126"/>
    <lineage>
        <taxon>Eukaryota</taxon>
        <taxon>Fungi</taxon>
        <taxon>Dikarya</taxon>
        <taxon>Basidiomycota</taxon>
        <taxon>Ustilaginomycotina</taxon>
        <taxon>Exobasidiomycetes</taxon>
        <taxon>Tilletiales</taxon>
        <taxon>Tilletiaceae</taxon>
        <taxon>Tilletia</taxon>
    </lineage>
</organism>
<evidence type="ECO:0000256" key="2">
    <source>
        <dbReference type="ARBA" id="ARBA00022692"/>
    </source>
</evidence>
<feature type="region of interest" description="Disordered" evidence="5">
    <location>
        <begin position="624"/>
        <end position="667"/>
    </location>
</feature>
<feature type="domain" description="Zn(2)-C6 fungal-type" evidence="7">
    <location>
        <begin position="414"/>
        <end position="446"/>
    </location>
</feature>
<dbReference type="AlphaFoldDB" id="A0AAN6GWA3"/>
<feature type="compositionally biased region" description="Basic residues" evidence="5">
    <location>
        <begin position="458"/>
        <end position="467"/>
    </location>
</feature>
<dbReference type="GO" id="GO:0008270">
    <property type="term" value="F:zinc ion binding"/>
    <property type="evidence" value="ECO:0007669"/>
    <property type="project" value="InterPro"/>
</dbReference>
<dbReference type="GO" id="GO:0000981">
    <property type="term" value="F:DNA-binding transcription factor activity, RNA polymerase II-specific"/>
    <property type="evidence" value="ECO:0007669"/>
    <property type="project" value="InterPro"/>
</dbReference>
<evidence type="ECO:0000256" key="1">
    <source>
        <dbReference type="ARBA" id="ARBA00004141"/>
    </source>
</evidence>
<dbReference type="EMBL" id="JAPDMZ010000018">
    <property type="protein sequence ID" value="KAK0556230.1"/>
    <property type="molecule type" value="Genomic_DNA"/>
</dbReference>
<evidence type="ECO:0000256" key="4">
    <source>
        <dbReference type="ARBA" id="ARBA00023136"/>
    </source>
</evidence>
<feature type="compositionally biased region" description="Basic and acidic residues" evidence="5">
    <location>
        <begin position="652"/>
        <end position="667"/>
    </location>
</feature>
<feature type="compositionally biased region" description="Low complexity" evidence="5">
    <location>
        <begin position="75"/>
        <end position="85"/>
    </location>
</feature>
<gene>
    <name evidence="8" type="primary">ORM1</name>
    <name evidence="8" type="ORF">OC846_001325</name>
</gene>
<evidence type="ECO:0000256" key="6">
    <source>
        <dbReference type="SAM" id="Phobius"/>
    </source>
</evidence>
<dbReference type="Pfam" id="PF04061">
    <property type="entry name" value="ORMDL"/>
    <property type="match status" value="1"/>
</dbReference>
<dbReference type="CDD" id="cd00067">
    <property type="entry name" value="GAL4"/>
    <property type="match status" value="1"/>
</dbReference>
<protein>
    <submittedName>
        <fullName evidence="8">Sphingolipid homeostasis protein orm1</fullName>
    </submittedName>
</protein>
<dbReference type="SUPFAM" id="SSF57701">
    <property type="entry name" value="Zn2/Cys6 DNA-binding domain"/>
    <property type="match status" value="1"/>
</dbReference>
<keyword evidence="4 6" id="KW-0472">Membrane</keyword>
<feature type="compositionally biased region" description="Low complexity" evidence="5">
    <location>
        <begin position="536"/>
        <end position="552"/>
    </location>
</feature>
<feature type="transmembrane region" description="Helical" evidence="6">
    <location>
        <begin position="235"/>
        <end position="252"/>
    </location>
</feature>
<feature type="region of interest" description="Disordered" evidence="5">
    <location>
        <begin position="531"/>
        <end position="552"/>
    </location>
</feature>
<evidence type="ECO:0000259" key="7">
    <source>
        <dbReference type="PROSITE" id="PS50048"/>
    </source>
</evidence>
<comment type="caution">
    <text evidence="8">The sequence shown here is derived from an EMBL/GenBank/DDBJ whole genome shotgun (WGS) entry which is preliminary data.</text>
</comment>
<dbReference type="InterPro" id="IPR036864">
    <property type="entry name" value="Zn2-C6_fun-type_DNA-bd_sf"/>
</dbReference>
<feature type="compositionally biased region" description="Low complexity" evidence="5">
    <location>
        <begin position="16"/>
        <end position="44"/>
    </location>
</feature>
<dbReference type="SMART" id="SM00066">
    <property type="entry name" value="GAL4"/>
    <property type="match status" value="1"/>
</dbReference>
<dbReference type="PROSITE" id="PS50048">
    <property type="entry name" value="ZN2_CY6_FUNGAL_2"/>
    <property type="match status" value="1"/>
</dbReference>
<dbReference type="PANTHER" id="PTHR12665">
    <property type="entry name" value="ORMDL PROTEINS"/>
    <property type="match status" value="1"/>
</dbReference>
<dbReference type="InterPro" id="IPR007203">
    <property type="entry name" value="ORMDL"/>
</dbReference>
<keyword evidence="3 6" id="KW-1133">Transmembrane helix</keyword>
<dbReference type="Proteomes" id="UP001176517">
    <property type="component" value="Unassembled WGS sequence"/>
</dbReference>
<name>A0AAN6GWA3_9BASI</name>
<accession>A0AAN6GWA3</accession>
<comment type="subcellular location">
    <subcellularLocation>
        <location evidence="1">Membrane</location>
        <topology evidence="1">Multi-pass membrane protein</topology>
    </subcellularLocation>
</comment>
<evidence type="ECO:0000256" key="3">
    <source>
        <dbReference type="ARBA" id="ARBA00022989"/>
    </source>
</evidence>
<evidence type="ECO:0000313" key="8">
    <source>
        <dbReference type="EMBL" id="KAK0556230.1"/>
    </source>
</evidence>
<keyword evidence="9" id="KW-1185">Reference proteome</keyword>
<sequence length="667" mass="71764">MAYAAASPLSAQQLHEAQSSPSSESSATATASATSVPASPASSEPHLRKGSGLPSMPVPASSSQLPLPESDASGRHSSTSSTRSGSGAGLAPLPIRPGSGRHRSSSLLTVERVHDSHDVMLDQNAGYNANADWVNHKGAWVVHIVLILTGKILVDVIPGITQDLSWTIVNLTYMALTFLMFHHVTGTPFDANAGAYDELTLWEQIDEGAQHTPAKKWLTSVPIGLFLISTHYTRYNLWLFTLNFTATLIVLFPKLPILHRLRFKVLPAHFSGPPTPNISRAPTPISRTGTPMSAYGSGRTEMTMSSVEQYLYSNDLEAGGSGTSAAYPYNSEASTSANTSAGCSAMLLLPSGTTPVAPSPFSSSFDMPPLPAMMPPSDDAFTHEHVFEPEAPAPEAHTSRIMTEIPKRAQVRRACLPCKKACKKCDEIRPCSRCVRLGHGLDVCVDVARKARAKGVKRGKYKPRKGKAAILGSETGTGSVTSTGSDVGALDGEDDDGEFMGDGSEHDVDMLAYLKAAGFSGMAEAGFALEQATSNQQQQQQQHEQNDQQQHPLHQHLHPNDEFLQHQDLQQHLDDTQNQLHHHHLLDPDAFHHHPVLDDDDEDSRQANEAAAAAVAAAAAAVAAASAREEEENEARAAQELEEQQQAALQVKDQEEAAFHVKQDDDR</sequence>
<proteinExistence type="predicted"/>
<dbReference type="GO" id="GO:0005789">
    <property type="term" value="C:endoplasmic reticulum membrane"/>
    <property type="evidence" value="ECO:0007669"/>
    <property type="project" value="InterPro"/>
</dbReference>
<evidence type="ECO:0000256" key="5">
    <source>
        <dbReference type="SAM" id="MobiDB-lite"/>
    </source>
</evidence>
<evidence type="ECO:0000313" key="9">
    <source>
        <dbReference type="Proteomes" id="UP001176517"/>
    </source>
</evidence>
<feature type="region of interest" description="Disordered" evidence="5">
    <location>
        <begin position="458"/>
        <end position="503"/>
    </location>
</feature>